<dbReference type="SUPFAM" id="SSF47473">
    <property type="entry name" value="EF-hand"/>
    <property type="match status" value="3"/>
</dbReference>
<dbReference type="InterPro" id="IPR011992">
    <property type="entry name" value="EF-hand-dom_pair"/>
</dbReference>
<dbReference type="GO" id="GO:0005737">
    <property type="term" value="C:cytoplasm"/>
    <property type="evidence" value="ECO:0007669"/>
    <property type="project" value="TreeGrafter"/>
</dbReference>
<dbReference type="GO" id="GO:0005509">
    <property type="term" value="F:calcium ion binding"/>
    <property type="evidence" value="ECO:0007669"/>
    <property type="project" value="TreeGrafter"/>
</dbReference>
<accession>A0AAD1WX13</accession>
<evidence type="ECO:0000259" key="2">
    <source>
        <dbReference type="SMART" id="SM01394"/>
    </source>
</evidence>
<evidence type="ECO:0000313" key="3">
    <source>
        <dbReference type="EMBL" id="CAH2327357.1"/>
    </source>
</evidence>
<proteinExistence type="inferred from homology"/>
<sequence>MAQMCKTPPTDMERTMEQTIVIFNRYAGKEGDKATMSFKEFETFMKTELNSFTANQKDPKILEKIMASVDGGVDGKRDNQLNFQEFFNLIGGMMVACHEALLKAPPSQKQPVAKNPPTDMEKAMEQIIRIFQHYAGKKGDKSQMNYTEFEAFMKAELKSFTDNQKDPNIVRKLMESVDGTVDGKCNKELDFQEFMNLIGGMMQIQSAPHFTEHSLQLRALSSTRKHIRNLQKWWSLLNWNIDDLQRLMQNEFAEFLKNQNDPLAVDKIMKDLDQCRDGHVNFHSYFSLMAGLVIACNDYYTRHMKK</sequence>
<dbReference type="PANTHER" id="PTHR11639:SF60">
    <property type="entry name" value="PROTEIN S100-A11"/>
    <property type="match status" value="1"/>
</dbReference>
<dbReference type="PROSITE" id="PS00303">
    <property type="entry name" value="S100_CABP"/>
    <property type="match status" value="1"/>
</dbReference>
<dbReference type="InterPro" id="IPR013787">
    <property type="entry name" value="S100_Ca-bd_sub"/>
</dbReference>
<keyword evidence="4" id="KW-1185">Reference proteome</keyword>
<dbReference type="Proteomes" id="UP001295444">
    <property type="component" value="Chromosome 13"/>
</dbReference>
<dbReference type="GO" id="GO:0048306">
    <property type="term" value="F:calcium-dependent protein binding"/>
    <property type="evidence" value="ECO:0007669"/>
    <property type="project" value="TreeGrafter"/>
</dbReference>
<dbReference type="EMBL" id="OW240924">
    <property type="protein sequence ID" value="CAH2327357.1"/>
    <property type="molecule type" value="Genomic_DNA"/>
</dbReference>
<evidence type="ECO:0000256" key="1">
    <source>
        <dbReference type="ARBA" id="ARBA00007323"/>
    </source>
</evidence>
<dbReference type="AlphaFoldDB" id="A0AAD1WX13"/>
<dbReference type="GO" id="GO:0005615">
    <property type="term" value="C:extracellular space"/>
    <property type="evidence" value="ECO:0007669"/>
    <property type="project" value="TreeGrafter"/>
</dbReference>
<dbReference type="Pfam" id="PF01023">
    <property type="entry name" value="S_100"/>
    <property type="match status" value="2"/>
</dbReference>
<protein>
    <submittedName>
        <fullName evidence="3">S100-A11</fullName>
    </submittedName>
</protein>
<dbReference type="InterPro" id="IPR001751">
    <property type="entry name" value="S100/CaBP7/8-like_CS"/>
</dbReference>
<dbReference type="PANTHER" id="PTHR11639">
    <property type="entry name" value="S100 CALCIUM-BINDING PROTEIN"/>
    <property type="match status" value="1"/>
</dbReference>
<comment type="similarity">
    <text evidence="1">Belongs to the S-100 family.</text>
</comment>
<reference evidence="3" key="1">
    <citation type="submission" date="2022-03" db="EMBL/GenBank/DDBJ databases">
        <authorList>
            <person name="Alioto T."/>
            <person name="Alioto T."/>
            <person name="Gomez Garrido J."/>
        </authorList>
    </citation>
    <scope>NUCLEOTIDE SEQUENCE</scope>
</reference>
<name>A0AAD1WX13_PELCU</name>
<organism evidence="3 4">
    <name type="scientific">Pelobates cultripes</name>
    <name type="common">Western spadefoot toad</name>
    <dbReference type="NCBI Taxonomy" id="61616"/>
    <lineage>
        <taxon>Eukaryota</taxon>
        <taxon>Metazoa</taxon>
        <taxon>Chordata</taxon>
        <taxon>Craniata</taxon>
        <taxon>Vertebrata</taxon>
        <taxon>Euteleostomi</taxon>
        <taxon>Amphibia</taxon>
        <taxon>Batrachia</taxon>
        <taxon>Anura</taxon>
        <taxon>Pelobatoidea</taxon>
        <taxon>Pelobatidae</taxon>
        <taxon>Pelobates</taxon>
    </lineage>
</organism>
<dbReference type="Gene3D" id="1.10.238.10">
    <property type="entry name" value="EF-hand"/>
    <property type="match status" value="3"/>
</dbReference>
<feature type="domain" description="S100/CaBP-9k-type calcium binding subdomain" evidence="2">
    <location>
        <begin position="12"/>
        <end position="54"/>
    </location>
</feature>
<feature type="domain" description="S100/CaBP-9k-type calcium binding subdomain" evidence="2">
    <location>
        <begin position="120"/>
        <end position="162"/>
    </location>
</feature>
<dbReference type="SMART" id="SM01394">
    <property type="entry name" value="S_100"/>
    <property type="match status" value="2"/>
</dbReference>
<evidence type="ECO:0000313" key="4">
    <source>
        <dbReference type="Proteomes" id="UP001295444"/>
    </source>
</evidence>
<gene>
    <name evidence="3" type="ORF">PECUL_23A007670</name>
</gene>